<dbReference type="AlphaFoldDB" id="A0ABD0RUW3"/>
<organism evidence="7 8">
    <name type="scientific">Cirrhinus mrigala</name>
    <name type="common">Mrigala</name>
    <dbReference type="NCBI Taxonomy" id="683832"/>
    <lineage>
        <taxon>Eukaryota</taxon>
        <taxon>Metazoa</taxon>
        <taxon>Chordata</taxon>
        <taxon>Craniata</taxon>
        <taxon>Vertebrata</taxon>
        <taxon>Euteleostomi</taxon>
        <taxon>Actinopterygii</taxon>
        <taxon>Neopterygii</taxon>
        <taxon>Teleostei</taxon>
        <taxon>Ostariophysi</taxon>
        <taxon>Cypriniformes</taxon>
        <taxon>Cyprinidae</taxon>
        <taxon>Labeoninae</taxon>
        <taxon>Labeonini</taxon>
        <taxon>Cirrhinus</taxon>
    </lineage>
</organism>
<dbReference type="InterPro" id="IPR000873">
    <property type="entry name" value="AMP-dep_synth/lig_dom"/>
</dbReference>
<dbReference type="PANTHER" id="PTHR43107:SF7">
    <property type="entry name" value="LONG-CHAIN FATTY ACID TRANSPORT PROTEIN 1"/>
    <property type="match status" value="1"/>
</dbReference>
<dbReference type="SUPFAM" id="SSF56801">
    <property type="entry name" value="Acetyl-CoA synthetase-like"/>
    <property type="match status" value="1"/>
</dbReference>
<evidence type="ECO:0000256" key="4">
    <source>
        <dbReference type="ARBA" id="ARBA00041297"/>
    </source>
</evidence>
<evidence type="ECO:0000256" key="5">
    <source>
        <dbReference type="ARBA" id="ARBA00048666"/>
    </source>
</evidence>
<evidence type="ECO:0000313" key="8">
    <source>
        <dbReference type="Proteomes" id="UP001529510"/>
    </source>
</evidence>
<evidence type="ECO:0000256" key="2">
    <source>
        <dbReference type="ARBA" id="ARBA00022598"/>
    </source>
</evidence>
<dbReference type="Proteomes" id="UP001529510">
    <property type="component" value="Unassembled WGS sequence"/>
</dbReference>
<dbReference type="GO" id="GO:0016874">
    <property type="term" value="F:ligase activity"/>
    <property type="evidence" value="ECO:0007669"/>
    <property type="project" value="UniProtKB-KW"/>
</dbReference>
<dbReference type="Pfam" id="PF00501">
    <property type="entry name" value="AMP-binding"/>
    <property type="match status" value="1"/>
</dbReference>
<feature type="non-terminal residue" evidence="7">
    <location>
        <position position="1"/>
    </location>
</feature>
<gene>
    <name evidence="7" type="ORF">M9458_000367</name>
</gene>
<evidence type="ECO:0000259" key="6">
    <source>
        <dbReference type="Pfam" id="PF00501"/>
    </source>
</evidence>
<feature type="non-terminal residue" evidence="7">
    <location>
        <position position="116"/>
    </location>
</feature>
<keyword evidence="8" id="KW-1185">Reference proteome</keyword>
<keyword evidence="2" id="KW-0436">Ligase</keyword>
<name>A0ABD0RUW3_CIRMR</name>
<dbReference type="InterPro" id="IPR042099">
    <property type="entry name" value="ANL_N_sf"/>
</dbReference>
<feature type="domain" description="AMP-dependent synthetase/ligase" evidence="6">
    <location>
        <begin position="26"/>
        <end position="109"/>
    </location>
</feature>
<comment type="catalytic activity">
    <reaction evidence="3">
        <text>a very long-chain fatty acid + ATP + CoA = a very long-chain fatty acyl-CoA + AMP + diphosphate</text>
        <dbReference type="Rhea" id="RHEA:54536"/>
        <dbReference type="ChEBI" id="CHEBI:30616"/>
        <dbReference type="ChEBI" id="CHEBI:33019"/>
        <dbReference type="ChEBI" id="CHEBI:57287"/>
        <dbReference type="ChEBI" id="CHEBI:58950"/>
        <dbReference type="ChEBI" id="CHEBI:138261"/>
        <dbReference type="ChEBI" id="CHEBI:456215"/>
    </reaction>
    <physiologicalReaction direction="left-to-right" evidence="3">
        <dbReference type="Rhea" id="RHEA:54537"/>
    </physiologicalReaction>
</comment>
<sequence length="116" mass="12840">GLQVLMRVKFSIRHYIRTRSTVPSIFAQRVALHPDKPALVEDFSELDRRSNAVAQSGDVVAIFMESRPLMVALWLGLAKVGVEPAFINFNLRRDSLMHCVGVSGAKGMVFGAELLD</sequence>
<dbReference type="EMBL" id="JAMKFB020000001">
    <property type="protein sequence ID" value="KAL0202349.1"/>
    <property type="molecule type" value="Genomic_DNA"/>
</dbReference>
<evidence type="ECO:0000256" key="3">
    <source>
        <dbReference type="ARBA" id="ARBA00036527"/>
    </source>
</evidence>
<comment type="caution">
    <text evidence="7">The sequence shown here is derived from an EMBL/GenBank/DDBJ whole genome shotgun (WGS) entry which is preliminary data.</text>
</comment>
<evidence type="ECO:0000256" key="1">
    <source>
        <dbReference type="ARBA" id="ARBA00006432"/>
    </source>
</evidence>
<accession>A0ABD0RUW3</accession>
<dbReference type="Gene3D" id="3.40.50.12780">
    <property type="entry name" value="N-terminal domain of ligase-like"/>
    <property type="match status" value="1"/>
</dbReference>
<comment type="similarity">
    <text evidence="1">Belongs to the ATP-dependent AMP-binding enzyme family.</text>
</comment>
<proteinExistence type="inferred from homology"/>
<reference evidence="7 8" key="1">
    <citation type="submission" date="2024-05" db="EMBL/GenBank/DDBJ databases">
        <title>Genome sequencing and assembly of Indian major carp, Cirrhinus mrigala (Hamilton, 1822).</title>
        <authorList>
            <person name="Mohindra V."/>
            <person name="Chowdhury L.M."/>
            <person name="Lal K."/>
            <person name="Jena J.K."/>
        </authorList>
    </citation>
    <scope>NUCLEOTIDE SEQUENCE [LARGE SCALE GENOMIC DNA]</scope>
    <source>
        <strain evidence="7">CM1030</strain>
        <tissue evidence="7">Blood</tissue>
    </source>
</reference>
<evidence type="ECO:0000313" key="7">
    <source>
        <dbReference type="EMBL" id="KAL0202349.1"/>
    </source>
</evidence>
<comment type="catalytic activity">
    <reaction evidence="5">
        <text>tetracosanoate + ATP + CoA = tetracosanoyl-CoA + AMP + diphosphate</text>
        <dbReference type="Rhea" id="RHEA:33639"/>
        <dbReference type="ChEBI" id="CHEBI:30616"/>
        <dbReference type="ChEBI" id="CHEBI:31014"/>
        <dbReference type="ChEBI" id="CHEBI:33019"/>
        <dbReference type="ChEBI" id="CHEBI:57287"/>
        <dbReference type="ChEBI" id="CHEBI:65052"/>
        <dbReference type="ChEBI" id="CHEBI:456215"/>
    </reaction>
    <physiologicalReaction direction="left-to-right" evidence="5">
        <dbReference type="Rhea" id="RHEA:33640"/>
    </physiologicalReaction>
</comment>
<dbReference type="PANTHER" id="PTHR43107">
    <property type="entry name" value="LONG-CHAIN FATTY ACID TRANSPORT PROTEIN"/>
    <property type="match status" value="1"/>
</dbReference>
<protein>
    <recommendedName>
        <fullName evidence="4">Long-chain-fatty-acid--CoA ligase</fullName>
    </recommendedName>
</protein>